<keyword evidence="1" id="KW-0812">Transmembrane</keyword>
<sequence>MNDIAHTLYTVVQYVLGFGPTVLLPLVLFFLALFFKVKPAKSTFAHR</sequence>
<name>A0A3S4K4R7_SALET</name>
<reference evidence="2 3" key="1">
    <citation type="submission" date="2018-12" db="EMBL/GenBank/DDBJ databases">
        <authorList>
            <consortium name="Pathogen Informatics"/>
        </authorList>
    </citation>
    <scope>NUCLEOTIDE SEQUENCE [LARGE SCALE GENOMIC DNA]</scope>
    <source>
        <strain evidence="2 3">NCTC6754</strain>
    </source>
</reference>
<evidence type="ECO:0000313" key="2">
    <source>
        <dbReference type="EMBL" id="VEB52184.1"/>
    </source>
</evidence>
<protein>
    <submittedName>
        <fullName evidence="2">Phosphotransferase</fullName>
    </submittedName>
</protein>
<dbReference type="Proteomes" id="UP000269208">
    <property type="component" value="Chromosome"/>
</dbReference>
<keyword evidence="1" id="KW-1133">Transmembrane helix</keyword>
<keyword evidence="1" id="KW-0472">Membrane</keyword>
<feature type="transmembrane region" description="Helical" evidence="1">
    <location>
        <begin position="12"/>
        <end position="35"/>
    </location>
</feature>
<dbReference type="AlphaFoldDB" id="A0A3S4K4R7"/>
<proteinExistence type="predicted"/>
<accession>A0A3S4K4R7</accession>
<gene>
    <name evidence="2" type="ORF">NCTC6754_01935</name>
</gene>
<keyword evidence="2" id="KW-0808">Transferase</keyword>
<organism evidence="2 3">
    <name type="scientific">Salmonella enterica I</name>
    <dbReference type="NCBI Taxonomy" id="59201"/>
    <lineage>
        <taxon>Bacteria</taxon>
        <taxon>Pseudomonadati</taxon>
        <taxon>Pseudomonadota</taxon>
        <taxon>Gammaproteobacteria</taxon>
        <taxon>Enterobacterales</taxon>
        <taxon>Enterobacteriaceae</taxon>
        <taxon>Salmonella</taxon>
    </lineage>
</organism>
<dbReference type="GO" id="GO:0016740">
    <property type="term" value="F:transferase activity"/>
    <property type="evidence" value="ECO:0007669"/>
    <property type="project" value="UniProtKB-KW"/>
</dbReference>
<dbReference type="EMBL" id="LR134190">
    <property type="protein sequence ID" value="VEB52184.1"/>
    <property type="molecule type" value="Genomic_DNA"/>
</dbReference>
<evidence type="ECO:0000313" key="3">
    <source>
        <dbReference type="Proteomes" id="UP000269208"/>
    </source>
</evidence>
<evidence type="ECO:0000256" key="1">
    <source>
        <dbReference type="SAM" id="Phobius"/>
    </source>
</evidence>